<evidence type="ECO:0000256" key="1">
    <source>
        <dbReference type="SAM" id="MobiDB-lite"/>
    </source>
</evidence>
<gene>
    <name evidence="2" type="ORF">FYJ64_07585</name>
</gene>
<organism evidence="2 3">
    <name type="scientific">Hornefia butyriciproducens</name>
    <dbReference type="NCBI Taxonomy" id="2652293"/>
    <lineage>
        <taxon>Bacteria</taxon>
        <taxon>Bacillati</taxon>
        <taxon>Bacillota</taxon>
        <taxon>Clostridia</taxon>
        <taxon>Peptostreptococcales</taxon>
        <taxon>Anaerovoracaceae</taxon>
        <taxon>Hornefia</taxon>
    </lineage>
</organism>
<evidence type="ECO:0000313" key="2">
    <source>
        <dbReference type="EMBL" id="MST52169.1"/>
    </source>
</evidence>
<comment type="caution">
    <text evidence="2">The sequence shown here is derived from an EMBL/GenBank/DDBJ whole genome shotgun (WGS) entry which is preliminary data.</text>
</comment>
<accession>A0A6L5Y682</accession>
<dbReference type="GeneID" id="303115185"/>
<keyword evidence="3" id="KW-1185">Reference proteome</keyword>
<protein>
    <submittedName>
        <fullName evidence="2">Uncharacterized protein</fullName>
    </submittedName>
</protein>
<reference evidence="2 3" key="1">
    <citation type="submission" date="2019-08" db="EMBL/GenBank/DDBJ databases">
        <title>In-depth cultivation of the pig gut microbiome towards novel bacterial diversity and tailored functional studies.</title>
        <authorList>
            <person name="Wylensek D."/>
            <person name="Hitch T.C.A."/>
            <person name="Clavel T."/>
        </authorList>
    </citation>
    <scope>NUCLEOTIDE SEQUENCE [LARGE SCALE GENOMIC DNA]</scope>
    <source>
        <strain evidence="2 3">WCA-MUC-591-APC-3H</strain>
    </source>
</reference>
<proteinExistence type="predicted"/>
<dbReference type="AlphaFoldDB" id="A0A6L5Y682"/>
<name>A0A6L5Y682_9FIRM</name>
<sequence>MNGYIERTYRKGMFRSYQKEILSRELCDIFMPVNFIERDTEETAIYRVAGYVPLAAAGPLSEEQALTLVSSLIEGMIRAEQHCIFIGEYRICEEVMGVCPDSMNAALLYQPWRYDNREELLRELQRIMEGMERRAAGRGNSCLHRAVEIVAAGRSGLDIIGHRIEMLRQKSAEHPSDTENDCRSAADGNGERRALSGHRE</sequence>
<feature type="region of interest" description="Disordered" evidence="1">
    <location>
        <begin position="170"/>
        <end position="200"/>
    </location>
</feature>
<evidence type="ECO:0000313" key="3">
    <source>
        <dbReference type="Proteomes" id="UP000474676"/>
    </source>
</evidence>
<dbReference type="EMBL" id="VUMZ01000006">
    <property type="protein sequence ID" value="MST52169.1"/>
    <property type="molecule type" value="Genomic_DNA"/>
</dbReference>
<dbReference type="RefSeq" id="WP_154574586.1">
    <property type="nucleotide sequence ID" value="NZ_VUMZ01000006.1"/>
</dbReference>
<dbReference type="Proteomes" id="UP000474676">
    <property type="component" value="Unassembled WGS sequence"/>
</dbReference>